<evidence type="ECO:0000256" key="2">
    <source>
        <dbReference type="ARBA" id="ARBA00009904"/>
    </source>
</evidence>
<dbReference type="GO" id="GO:0016471">
    <property type="term" value="C:vacuolar proton-transporting V-type ATPase complex"/>
    <property type="evidence" value="ECO:0007669"/>
    <property type="project" value="TreeGrafter"/>
</dbReference>
<feature type="transmembrane region" description="Helical" evidence="9">
    <location>
        <begin position="441"/>
        <end position="462"/>
    </location>
</feature>
<dbReference type="GO" id="GO:0046961">
    <property type="term" value="F:proton-transporting ATPase activity, rotational mechanism"/>
    <property type="evidence" value="ECO:0007669"/>
    <property type="project" value="InterPro"/>
</dbReference>
<dbReference type="Pfam" id="PF01496">
    <property type="entry name" value="V_ATPase_I"/>
    <property type="match status" value="1"/>
</dbReference>
<dbReference type="InterPro" id="IPR002490">
    <property type="entry name" value="V-ATPase_116kDa_su"/>
</dbReference>
<evidence type="ECO:0000256" key="8">
    <source>
        <dbReference type="SAM" id="Coils"/>
    </source>
</evidence>
<keyword evidence="8" id="KW-0175">Coiled coil</keyword>
<gene>
    <name evidence="10" type="ORF">HQ36_02355</name>
</gene>
<dbReference type="AlphaFoldDB" id="A0A0A2G7W7"/>
<dbReference type="GO" id="GO:0033179">
    <property type="term" value="C:proton-transporting V-type ATPase, V0 domain"/>
    <property type="evidence" value="ECO:0007669"/>
    <property type="project" value="InterPro"/>
</dbReference>
<dbReference type="eggNOG" id="COG1269">
    <property type="taxonomic scope" value="Bacteria"/>
</dbReference>
<dbReference type="EMBL" id="JQZW01000006">
    <property type="protein sequence ID" value="KGN98470.1"/>
    <property type="molecule type" value="Genomic_DNA"/>
</dbReference>
<dbReference type="OrthoDB" id="9803814at2"/>
<dbReference type="GO" id="GO:0007035">
    <property type="term" value="P:vacuolar acidification"/>
    <property type="evidence" value="ECO:0007669"/>
    <property type="project" value="TreeGrafter"/>
</dbReference>
<evidence type="ECO:0000256" key="7">
    <source>
        <dbReference type="ARBA" id="ARBA00023136"/>
    </source>
</evidence>
<feature type="transmembrane region" description="Helical" evidence="9">
    <location>
        <begin position="368"/>
        <end position="390"/>
    </location>
</feature>
<dbReference type="GO" id="GO:0051117">
    <property type="term" value="F:ATPase binding"/>
    <property type="evidence" value="ECO:0007669"/>
    <property type="project" value="TreeGrafter"/>
</dbReference>
<proteinExistence type="inferred from homology"/>
<comment type="similarity">
    <text evidence="2">Belongs to the V-ATPase 116 kDa subunit family.</text>
</comment>
<evidence type="ECO:0000313" key="10">
    <source>
        <dbReference type="EMBL" id="KGN98470.1"/>
    </source>
</evidence>
<feature type="transmembrane region" description="Helical" evidence="9">
    <location>
        <begin position="525"/>
        <end position="547"/>
    </location>
</feature>
<feature type="transmembrane region" description="Helical" evidence="9">
    <location>
        <begin position="410"/>
        <end position="429"/>
    </location>
</feature>
<comment type="caution">
    <text evidence="10">The sequence shown here is derived from an EMBL/GenBank/DDBJ whole genome shotgun (WGS) entry which is preliminary data.</text>
</comment>
<keyword evidence="4 9" id="KW-0812">Transmembrane</keyword>
<feature type="transmembrane region" description="Helical" evidence="9">
    <location>
        <begin position="474"/>
        <end position="493"/>
    </location>
</feature>
<dbReference type="PANTHER" id="PTHR11629">
    <property type="entry name" value="VACUOLAR PROTON ATPASES"/>
    <property type="match status" value="1"/>
</dbReference>
<dbReference type="Proteomes" id="UP000030134">
    <property type="component" value="Unassembled WGS sequence"/>
</dbReference>
<evidence type="ECO:0000256" key="1">
    <source>
        <dbReference type="ARBA" id="ARBA00004141"/>
    </source>
</evidence>
<comment type="subcellular location">
    <subcellularLocation>
        <location evidence="1">Membrane</location>
        <topology evidence="1">Multi-pass membrane protein</topology>
    </subcellularLocation>
</comment>
<evidence type="ECO:0000256" key="4">
    <source>
        <dbReference type="ARBA" id="ARBA00022692"/>
    </source>
</evidence>
<evidence type="ECO:0000256" key="9">
    <source>
        <dbReference type="SAM" id="Phobius"/>
    </source>
</evidence>
<keyword evidence="11" id="KW-1185">Reference proteome</keyword>
<name>A0A0A2G7W7_9PORP</name>
<dbReference type="STRING" id="266762.HQ36_02355"/>
<feature type="coiled-coil region" evidence="8">
    <location>
        <begin position="191"/>
        <end position="218"/>
    </location>
</feature>
<evidence type="ECO:0000313" key="11">
    <source>
        <dbReference type="Proteomes" id="UP000030134"/>
    </source>
</evidence>
<dbReference type="RefSeq" id="WP_036883169.1">
    <property type="nucleotide sequence ID" value="NZ_JQZW01000006.1"/>
</dbReference>
<evidence type="ECO:0000256" key="3">
    <source>
        <dbReference type="ARBA" id="ARBA00022448"/>
    </source>
</evidence>
<sequence length="611" mass="68992">MIERMHKYLFLVYHKEYEVFLHQLRSLGVVHIKENRNAKQFEELQSLLSVKKELAILTRQVKSRRSKEAPEIMETLPATIEEGKKISEEIVQLFKEEEHLLNQVASQKRDIAYWNIWGEYSIELLHKLRDQGYPVRFYVVPSQQYQEEWETTFRAVRINDLRAQTYFITIGETATEERIEAEEIKAPKYTIAEKEEQLALLEQELQNIRTKIQIFADNRIGELQGYDLLLSRQYDFSNALLQANAEAEDTLMLLEGWVPEKISEEVTKGLATTSCYFKQVEIEENDTIPVKLSNNRYARLFEPITKMYSLPNYGEIDITALFAPFFMLFFALCFGDGGYGLLLLLGATFAKIKTKSHSVKSLCSMMQWLGGTTAIVGSLMGTVFGMVMPWAGDNLLGSVSNDYFLNQDNMMALAVVLGLIQIVFGKFIAGYKTQKQRGFKYGLSSYAWAMLILFGALGYVTSMLSASQGDWAKAVSQVFFGIAAVSFLIALFYNTPGKNIFLNLGSGLWATYNNASGLLGDTLSYIRLFAIGLTGGILGGVFNNLAVQIGGDLPVGLNFIVMGIILLFGHGLNFGLCMISSLVHPLRLTFVEFYKNAEFEGGGREYKPFKL</sequence>
<protein>
    <submittedName>
        <fullName evidence="10">ATPase</fullName>
    </submittedName>
</protein>
<keyword evidence="7 9" id="KW-0472">Membrane</keyword>
<evidence type="ECO:0000256" key="6">
    <source>
        <dbReference type="ARBA" id="ARBA00023065"/>
    </source>
</evidence>
<keyword evidence="3" id="KW-0813">Transport</keyword>
<accession>A0A0A2G7W7</accession>
<evidence type="ECO:0000256" key="5">
    <source>
        <dbReference type="ARBA" id="ARBA00022989"/>
    </source>
</evidence>
<keyword evidence="5 9" id="KW-1133">Transmembrane helix</keyword>
<reference evidence="10 11" key="1">
    <citation type="submission" date="2014-08" db="EMBL/GenBank/DDBJ databases">
        <title>Porphyromonas gingivicanis strain:COT-022_OH1391 Genome sequencing.</title>
        <authorList>
            <person name="Wallis C."/>
            <person name="Deusch O."/>
            <person name="O'Flynn C."/>
            <person name="Davis I."/>
            <person name="Jospin G."/>
            <person name="Darling A.E."/>
            <person name="Coil D.A."/>
            <person name="Alexiev A."/>
            <person name="Horsfall A."/>
            <person name="Kirkwood N."/>
            <person name="Harris S."/>
            <person name="Eisen J.A."/>
        </authorList>
    </citation>
    <scope>NUCLEOTIDE SEQUENCE [LARGE SCALE GENOMIC DNA]</scope>
    <source>
        <strain evidence="11">COT-022 OH1391</strain>
    </source>
</reference>
<dbReference type="PANTHER" id="PTHR11629:SF63">
    <property type="entry name" value="V-TYPE PROTON ATPASE SUBUNIT A"/>
    <property type="match status" value="1"/>
</dbReference>
<feature type="transmembrane region" description="Helical" evidence="9">
    <location>
        <begin position="321"/>
        <end position="347"/>
    </location>
</feature>
<keyword evidence="6" id="KW-0406">Ion transport</keyword>
<organism evidence="10 11">
    <name type="scientific">Porphyromonas gingivicanis</name>
    <dbReference type="NCBI Taxonomy" id="266762"/>
    <lineage>
        <taxon>Bacteria</taxon>
        <taxon>Pseudomonadati</taxon>
        <taxon>Bacteroidota</taxon>
        <taxon>Bacteroidia</taxon>
        <taxon>Bacteroidales</taxon>
        <taxon>Porphyromonadaceae</taxon>
        <taxon>Porphyromonas</taxon>
    </lineage>
</organism>
<feature type="transmembrane region" description="Helical" evidence="9">
    <location>
        <begin position="559"/>
        <end position="583"/>
    </location>
</feature>